<name>A0ABD1MRU3_9FABA</name>
<keyword evidence="1" id="KW-1133">Transmembrane helix</keyword>
<keyword evidence="1" id="KW-0812">Transmembrane</keyword>
<dbReference type="EMBL" id="JBGMDY010000004">
    <property type="protein sequence ID" value="KAL2338514.1"/>
    <property type="molecule type" value="Genomic_DNA"/>
</dbReference>
<evidence type="ECO:0000313" key="2">
    <source>
        <dbReference type="EMBL" id="KAL2338514.1"/>
    </source>
</evidence>
<comment type="caution">
    <text evidence="2">The sequence shown here is derived from an EMBL/GenBank/DDBJ whole genome shotgun (WGS) entry which is preliminary data.</text>
</comment>
<keyword evidence="3" id="KW-1185">Reference proteome</keyword>
<evidence type="ECO:0000313" key="3">
    <source>
        <dbReference type="Proteomes" id="UP001603857"/>
    </source>
</evidence>
<accession>A0ABD1MRU3</accession>
<reference evidence="2 3" key="1">
    <citation type="submission" date="2024-08" db="EMBL/GenBank/DDBJ databases">
        <title>Insights into the chromosomal genome structure of Flemingia macrophylla.</title>
        <authorList>
            <person name="Ding Y."/>
            <person name="Zhao Y."/>
            <person name="Bi W."/>
            <person name="Wu M."/>
            <person name="Zhao G."/>
            <person name="Gong Y."/>
            <person name="Li W."/>
            <person name="Zhang P."/>
        </authorList>
    </citation>
    <scope>NUCLEOTIDE SEQUENCE [LARGE SCALE GENOMIC DNA]</scope>
    <source>
        <strain evidence="2">DYQJB</strain>
        <tissue evidence="2">Leaf</tissue>
    </source>
</reference>
<gene>
    <name evidence="2" type="ORF">Fmac_012960</name>
</gene>
<feature type="transmembrane region" description="Helical" evidence="1">
    <location>
        <begin position="40"/>
        <end position="57"/>
    </location>
</feature>
<evidence type="ECO:0000256" key="1">
    <source>
        <dbReference type="SAM" id="Phobius"/>
    </source>
</evidence>
<dbReference type="AlphaFoldDB" id="A0ABD1MRU3"/>
<dbReference type="Proteomes" id="UP001603857">
    <property type="component" value="Unassembled WGS sequence"/>
</dbReference>
<proteinExistence type="predicted"/>
<sequence>MKYKNTFSLSTGSLELWNVPLNINKSFFVERPKKEPSRSCLLFFFSFFYLLMVMSDFD</sequence>
<organism evidence="2 3">
    <name type="scientific">Flemingia macrophylla</name>
    <dbReference type="NCBI Taxonomy" id="520843"/>
    <lineage>
        <taxon>Eukaryota</taxon>
        <taxon>Viridiplantae</taxon>
        <taxon>Streptophyta</taxon>
        <taxon>Embryophyta</taxon>
        <taxon>Tracheophyta</taxon>
        <taxon>Spermatophyta</taxon>
        <taxon>Magnoliopsida</taxon>
        <taxon>eudicotyledons</taxon>
        <taxon>Gunneridae</taxon>
        <taxon>Pentapetalae</taxon>
        <taxon>rosids</taxon>
        <taxon>fabids</taxon>
        <taxon>Fabales</taxon>
        <taxon>Fabaceae</taxon>
        <taxon>Papilionoideae</taxon>
        <taxon>50 kb inversion clade</taxon>
        <taxon>NPAAA clade</taxon>
        <taxon>indigoferoid/millettioid clade</taxon>
        <taxon>Phaseoleae</taxon>
        <taxon>Flemingia</taxon>
    </lineage>
</organism>
<protein>
    <submittedName>
        <fullName evidence="2">Uncharacterized protein</fullName>
    </submittedName>
</protein>
<keyword evidence="1" id="KW-0472">Membrane</keyword>